<dbReference type="GO" id="GO:0003677">
    <property type="term" value="F:DNA binding"/>
    <property type="evidence" value="ECO:0007669"/>
    <property type="project" value="UniProtKB-KW"/>
</dbReference>
<feature type="domain" description="HTH hxlR-type" evidence="4">
    <location>
        <begin position="12"/>
        <end position="110"/>
    </location>
</feature>
<evidence type="ECO:0000313" key="5">
    <source>
        <dbReference type="EMBL" id="NYT86202.1"/>
    </source>
</evidence>
<dbReference type="OrthoDB" id="9807069at2"/>
<dbReference type="InterPro" id="IPR036390">
    <property type="entry name" value="WH_DNA-bd_sf"/>
</dbReference>
<dbReference type="Gene3D" id="3.30.1050.10">
    <property type="entry name" value="SCP2 sterol-binding domain"/>
    <property type="match status" value="1"/>
</dbReference>
<evidence type="ECO:0000259" key="4">
    <source>
        <dbReference type="PROSITE" id="PS51118"/>
    </source>
</evidence>
<protein>
    <submittedName>
        <fullName evidence="5">Transcriptional regulator</fullName>
    </submittedName>
</protein>
<keyword evidence="1" id="KW-0805">Transcription regulation</keyword>
<dbReference type="EMBL" id="JACCEV010000002">
    <property type="protein sequence ID" value="NYT86202.1"/>
    <property type="molecule type" value="Genomic_DNA"/>
</dbReference>
<dbReference type="SUPFAM" id="SSF55718">
    <property type="entry name" value="SCP-like"/>
    <property type="match status" value="1"/>
</dbReference>
<evidence type="ECO:0000256" key="2">
    <source>
        <dbReference type="ARBA" id="ARBA00023125"/>
    </source>
</evidence>
<dbReference type="RefSeq" id="WP_130039726.1">
    <property type="nucleotide sequence ID" value="NZ_JACCEV010000002.1"/>
</dbReference>
<dbReference type="InterPro" id="IPR036527">
    <property type="entry name" value="SCP2_sterol-bd_dom_sf"/>
</dbReference>
<dbReference type="InterPro" id="IPR036388">
    <property type="entry name" value="WH-like_DNA-bd_sf"/>
</dbReference>
<dbReference type="PROSITE" id="PS51118">
    <property type="entry name" value="HTH_HXLR"/>
    <property type="match status" value="1"/>
</dbReference>
<dbReference type="Gene3D" id="1.10.10.10">
    <property type="entry name" value="Winged helix-like DNA-binding domain superfamily/Winged helix DNA-binding domain"/>
    <property type="match status" value="1"/>
</dbReference>
<evidence type="ECO:0000256" key="1">
    <source>
        <dbReference type="ARBA" id="ARBA00023015"/>
    </source>
</evidence>
<dbReference type="PANTHER" id="PTHR33204">
    <property type="entry name" value="TRANSCRIPTIONAL REGULATOR, MARR FAMILY"/>
    <property type="match status" value="1"/>
</dbReference>
<keyword evidence="6" id="KW-1185">Reference proteome</keyword>
<dbReference type="Pfam" id="PF14864">
    <property type="entry name" value="Alkyl_sulf_C"/>
    <property type="match status" value="1"/>
</dbReference>
<dbReference type="Proteomes" id="UP000554144">
    <property type="component" value="Unassembled WGS sequence"/>
</dbReference>
<comment type="caution">
    <text evidence="5">The sequence shown here is derived from an EMBL/GenBank/DDBJ whole genome shotgun (WGS) entry which is preliminary data.</text>
</comment>
<organism evidence="5 6">
    <name type="scientific">Pollutimonas harenae</name>
    <dbReference type="NCBI Taxonomy" id="657015"/>
    <lineage>
        <taxon>Bacteria</taxon>
        <taxon>Pseudomonadati</taxon>
        <taxon>Pseudomonadota</taxon>
        <taxon>Betaproteobacteria</taxon>
        <taxon>Burkholderiales</taxon>
        <taxon>Alcaligenaceae</taxon>
        <taxon>Pollutimonas</taxon>
    </lineage>
</organism>
<proteinExistence type="predicted"/>
<gene>
    <name evidence="5" type="ORF">H0A62_11345</name>
</gene>
<dbReference type="InterPro" id="IPR002577">
    <property type="entry name" value="HTH_HxlR"/>
</dbReference>
<dbReference type="InterPro" id="IPR029229">
    <property type="entry name" value="Alkyl_sulf_C"/>
</dbReference>
<accession>A0A853H1N1</accession>
<dbReference type="AlphaFoldDB" id="A0A853H1N1"/>
<sequence length="233" mass="25384">MQTTKRTYDDGCAAAHALDLVGDRWALLIVRELLLGPKRFTGLRSGLPTISPNVLTQRLNDLEATGVLRRRKLPPPISAWVYELTDWGKALEPIMLQLVYWGVQSPLFLRGAPLGVDALVLSFKAMFDPSAANGVKLTVELHFEEDIFSVNVEDGRLHVSRGHAAQPAAILSTSPQGMLGLTYGKSDIDAAVAAGIARYSGERSALQTFFSVFSLPDPVMDSTDDTHPQAWLA</sequence>
<evidence type="ECO:0000256" key="3">
    <source>
        <dbReference type="ARBA" id="ARBA00023163"/>
    </source>
</evidence>
<dbReference type="Pfam" id="PF01638">
    <property type="entry name" value="HxlR"/>
    <property type="match status" value="1"/>
</dbReference>
<name>A0A853H1N1_9BURK</name>
<evidence type="ECO:0000313" key="6">
    <source>
        <dbReference type="Proteomes" id="UP000554144"/>
    </source>
</evidence>
<dbReference type="SUPFAM" id="SSF46785">
    <property type="entry name" value="Winged helix' DNA-binding domain"/>
    <property type="match status" value="1"/>
</dbReference>
<dbReference type="PANTHER" id="PTHR33204:SF18">
    <property type="entry name" value="TRANSCRIPTIONAL REGULATORY PROTEIN"/>
    <property type="match status" value="1"/>
</dbReference>
<keyword evidence="3" id="KW-0804">Transcription</keyword>
<keyword evidence="2" id="KW-0238">DNA-binding</keyword>
<reference evidence="5 6" key="1">
    <citation type="submission" date="2020-07" db="EMBL/GenBank/DDBJ databases">
        <title>Taxonomic revisions and descriptions of new bacterial species based on genomic comparisons in the high-G+C-content subgroup of the family Alcaligenaceae.</title>
        <authorList>
            <person name="Szabo A."/>
            <person name="Felfoldi T."/>
        </authorList>
    </citation>
    <scope>NUCLEOTIDE SEQUENCE [LARGE SCALE GENOMIC DNA]</scope>
    <source>
        <strain evidence="5 6">DSM 25667</strain>
    </source>
</reference>